<feature type="binding site" evidence="18">
    <location>
        <position position="68"/>
    </location>
    <ligand>
        <name>K(+)</name>
        <dbReference type="ChEBI" id="CHEBI:29103"/>
    </ligand>
</feature>
<comment type="subunit">
    <text evidence="17">Homotetramer.</text>
</comment>
<dbReference type="SUPFAM" id="SSF64153">
    <property type="entry name" value="YjeF N-terminal domain-like"/>
    <property type="match status" value="1"/>
</dbReference>
<dbReference type="GO" id="GO:0052855">
    <property type="term" value="F:ADP-dependent NAD(P)H-hydrate dehydratase activity"/>
    <property type="evidence" value="ECO:0007669"/>
    <property type="project" value="UniProtKB-UniRule"/>
</dbReference>
<keyword evidence="12 17" id="KW-0456">Lyase</keyword>
<dbReference type="CDD" id="cd01171">
    <property type="entry name" value="YXKO-related"/>
    <property type="match status" value="1"/>
</dbReference>
<evidence type="ECO:0000259" key="20">
    <source>
        <dbReference type="PROSITE" id="PS51383"/>
    </source>
</evidence>
<dbReference type="PROSITE" id="PS01049">
    <property type="entry name" value="YJEF_C_1"/>
    <property type="match status" value="1"/>
</dbReference>
<accession>A0A2N6CVR2</accession>
<dbReference type="InterPro" id="IPR030677">
    <property type="entry name" value="Nnr"/>
</dbReference>
<dbReference type="Pfam" id="PF03853">
    <property type="entry name" value="YjeF_N"/>
    <property type="match status" value="1"/>
</dbReference>
<evidence type="ECO:0000256" key="11">
    <source>
        <dbReference type="ARBA" id="ARBA00023235"/>
    </source>
</evidence>
<evidence type="ECO:0000313" key="23">
    <source>
        <dbReference type="Proteomes" id="UP000235015"/>
    </source>
</evidence>
<keyword evidence="9 18" id="KW-0630">Potassium</keyword>
<dbReference type="EC" id="5.1.99.6" evidence="19"/>
<evidence type="ECO:0000256" key="18">
    <source>
        <dbReference type="HAMAP-Rule" id="MF_01966"/>
    </source>
</evidence>
<comment type="similarity">
    <text evidence="3 19">In the N-terminal section; belongs to the NnrE/AIBP family.</text>
</comment>
<evidence type="ECO:0000256" key="8">
    <source>
        <dbReference type="ARBA" id="ARBA00022857"/>
    </source>
</evidence>
<comment type="catalytic activity">
    <reaction evidence="1 18 19">
        <text>(6R)-NADHX = (6S)-NADHX</text>
        <dbReference type="Rhea" id="RHEA:32215"/>
        <dbReference type="ChEBI" id="CHEBI:64074"/>
        <dbReference type="ChEBI" id="CHEBI:64075"/>
        <dbReference type="EC" id="5.1.99.6"/>
    </reaction>
</comment>
<dbReference type="PANTHER" id="PTHR12592:SF0">
    <property type="entry name" value="ATP-DEPENDENT (S)-NAD(P)H-HYDRATE DEHYDRATASE"/>
    <property type="match status" value="1"/>
</dbReference>
<dbReference type="Pfam" id="PF01256">
    <property type="entry name" value="Carb_kinase"/>
    <property type="match status" value="1"/>
</dbReference>
<evidence type="ECO:0000256" key="17">
    <source>
        <dbReference type="HAMAP-Rule" id="MF_01965"/>
    </source>
</evidence>
<feature type="binding site" evidence="18">
    <location>
        <position position="166"/>
    </location>
    <ligand>
        <name>K(+)</name>
        <dbReference type="ChEBI" id="CHEBI:29103"/>
    </ligand>
</feature>
<organism evidence="22 23">
    <name type="scientific">Sedimenticola selenatireducens</name>
    <dbReference type="NCBI Taxonomy" id="191960"/>
    <lineage>
        <taxon>Bacteria</taxon>
        <taxon>Pseudomonadati</taxon>
        <taxon>Pseudomonadota</taxon>
        <taxon>Gammaproteobacteria</taxon>
        <taxon>Chromatiales</taxon>
        <taxon>Sedimenticolaceae</taxon>
        <taxon>Sedimenticola</taxon>
    </lineage>
</organism>
<feature type="binding site" evidence="18">
    <location>
        <begin position="134"/>
        <end position="140"/>
    </location>
    <ligand>
        <name>(6S)-NADPHX</name>
        <dbReference type="ChEBI" id="CHEBI:64076"/>
    </ligand>
</feature>
<evidence type="ECO:0000256" key="2">
    <source>
        <dbReference type="ARBA" id="ARBA00000909"/>
    </source>
</evidence>
<feature type="domain" description="YjeF N-terminal" evidence="21">
    <location>
        <begin position="19"/>
        <end position="220"/>
    </location>
</feature>
<name>A0A2N6CVR2_9GAMM</name>
<feature type="binding site" evidence="17">
    <location>
        <position position="326"/>
    </location>
    <ligand>
        <name>(6S)-NADPHX</name>
        <dbReference type="ChEBI" id="CHEBI:64076"/>
    </ligand>
</feature>
<feature type="binding site" evidence="17">
    <location>
        <position position="439"/>
    </location>
    <ligand>
        <name>AMP</name>
        <dbReference type="ChEBI" id="CHEBI:456215"/>
    </ligand>
</feature>
<dbReference type="NCBIfam" id="TIGR00197">
    <property type="entry name" value="yjeF_nterm"/>
    <property type="match status" value="1"/>
</dbReference>
<dbReference type="GO" id="GO:0046872">
    <property type="term" value="F:metal ion binding"/>
    <property type="evidence" value="ECO:0007669"/>
    <property type="project" value="UniProtKB-UniRule"/>
</dbReference>
<comment type="similarity">
    <text evidence="17">Belongs to the NnrD/CARKD family.</text>
</comment>
<dbReference type="InterPro" id="IPR017953">
    <property type="entry name" value="Carbohydrate_kinase_pred_CS"/>
</dbReference>
<keyword evidence="5 18" id="KW-0479">Metal-binding</keyword>
<evidence type="ECO:0000256" key="1">
    <source>
        <dbReference type="ARBA" id="ARBA00000013"/>
    </source>
</evidence>
<sequence>MLITDSSQFPPQLYLAEQVRALDRCAIAQFGIPGLTLMERAGAAAFGLLRTRWPAARHVTVLCGTGNNGGDGFVVARLALQAGLDVRLLQLGDTKKLQGDALASAEKFRHAGGCVELFNELDFSTDLIVDAVLGTGLERAVSGPWETALLAVNRHPAPVFALDIPSGLHSDSGRILGCAIRAETTITFIGLKQGMFTGAGPYCCGRIAVDDLEVPGEVYQTVQESARLLRWQTFAAQLVPRRRTLHKGDCGHLLLVGGDTGFLGAVRMAGEAALRTGAGLVSIATRPEHAALIASQRPELMCHGVEQPDALLPLLARADAVAIGPGLGQQEWGQRMLRRVLQSKLPLVVDADALNLLAMEPEQRENWVLTPHPGEAARLLGCTTAEIQADRFLAVSRLQQRYGGVALLKGTGTLISSAPGKQTGLCCEGNPGMASGGMGDLLTGIVGSLVVQGKAIKMAAEMGVCLHGAAADLAARAGERGMLATDLLPAIRGLINGDDLNAGD</sequence>
<comment type="cofactor">
    <cofactor evidence="17">
        <name>Mg(2+)</name>
        <dbReference type="ChEBI" id="CHEBI:18420"/>
    </cofactor>
</comment>
<evidence type="ECO:0000256" key="9">
    <source>
        <dbReference type="ARBA" id="ARBA00022958"/>
    </source>
</evidence>
<dbReference type="GO" id="GO:0046496">
    <property type="term" value="P:nicotinamide nucleotide metabolic process"/>
    <property type="evidence" value="ECO:0007669"/>
    <property type="project" value="UniProtKB-UniRule"/>
</dbReference>
<dbReference type="STRING" id="1111735.GCA_000428045_02431"/>
<feature type="binding site" evidence="18">
    <location>
        <position position="130"/>
    </location>
    <ligand>
        <name>K(+)</name>
        <dbReference type="ChEBI" id="CHEBI:29103"/>
    </ligand>
</feature>
<keyword evidence="6 17" id="KW-0547">Nucleotide-binding</keyword>
<dbReference type="InterPro" id="IPR004443">
    <property type="entry name" value="YjeF_N_dom"/>
</dbReference>
<comment type="function">
    <text evidence="17">Catalyzes the dehydration of the S-form of NAD(P)HX at the expense of ADP, which is converted to AMP. Together with NAD(P)HX epimerase, which catalyzes the epimerization of the S- and R-forms, the enzyme allows the repair of both epimers of NAD(P)HX, a damaged form of NAD(P)H that is a result of enzymatic or heat-dependent hydration.</text>
</comment>
<comment type="similarity">
    <text evidence="4 19">In the C-terminal section; belongs to the NnrD/CARKD family.</text>
</comment>
<comment type="function">
    <text evidence="14 19">Bifunctional enzyme that catalyzes the epimerization of the S- and R-forms of NAD(P)HX and the dehydration of the S-form of NAD(P)HX at the expense of ADP, which is converted to AMP. This allows the repair of both epimers of NAD(P)HX, a damaged form of NAD(P)H that is a result of enzymatic or heat-dependent hydration.</text>
</comment>
<feature type="binding site" evidence="17">
    <location>
        <begin position="409"/>
        <end position="413"/>
    </location>
    <ligand>
        <name>AMP</name>
        <dbReference type="ChEBI" id="CHEBI:456215"/>
    </ligand>
</feature>
<dbReference type="RefSeq" id="WP_273439588.1">
    <property type="nucleotide sequence ID" value="NZ_PKUN01000019.1"/>
</dbReference>
<evidence type="ECO:0000256" key="10">
    <source>
        <dbReference type="ARBA" id="ARBA00023027"/>
    </source>
</evidence>
<evidence type="ECO:0000313" key="22">
    <source>
        <dbReference type="EMBL" id="PLX61287.1"/>
    </source>
</evidence>
<dbReference type="InterPro" id="IPR000631">
    <property type="entry name" value="CARKD"/>
</dbReference>
<dbReference type="PIRSF" id="PIRSF017184">
    <property type="entry name" value="Nnr"/>
    <property type="match status" value="1"/>
</dbReference>
<dbReference type="GO" id="GO:0110051">
    <property type="term" value="P:metabolite repair"/>
    <property type="evidence" value="ECO:0007669"/>
    <property type="project" value="TreeGrafter"/>
</dbReference>
<feature type="binding site" evidence="17">
    <location>
        <position position="265"/>
    </location>
    <ligand>
        <name>(6S)-NADPHX</name>
        <dbReference type="ChEBI" id="CHEBI:64076"/>
    </ligand>
</feature>
<comment type="similarity">
    <text evidence="18">Belongs to the NnrE/AIBP family.</text>
</comment>
<comment type="catalytic activity">
    <reaction evidence="2 18 19">
        <text>(6R)-NADPHX = (6S)-NADPHX</text>
        <dbReference type="Rhea" id="RHEA:32227"/>
        <dbReference type="ChEBI" id="CHEBI:64076"/>
        <dbReference type="ChEBI" id="CHEBI:64077"/>
        <dbReference type="EC" id="5.1.99.6"/>
    </reaction>
</comment>
<comment type="catalytic activity">
    <reaction evidence="15 17 19">
        <text>(6S)-NADHX + ADP = AMP + phosphate + NADH + H(+)</text>
        <dbReference type="Rhea" id="RHEA:32223"/>
        <dbReference type="ChEBI" id="CHEBI:15378"/>
        <dbReference type="ChEBI" id="CHEBI:43474"/>
        <dbReference type="ChEBI" id="CHEBI:57945"/>
        <dbReference type="ChEBI" id="CHEBI:64074"/>
        <dbReference type="ChEBI" id="CHEBI:456215"/>
        <dbReference type="ChEBI" id="CHEBI:456216"/>
        <dbReference type="EC" id="4.2.1.136"/>
    </reaction>
</comment>
<evidence type="ECO:0000256" key="14">
    <source>
        <dbReference type="ARBA" id="ARBA00025153"/>
    </source>
</evidence>
<reference evidence="22 23" key="1">
    <citation type="submission" date="2017-11" db="EMBL/GenBank/DDBJ databases">
        <title>Genome-resolved metagenomics identifies genetic mobility, metabolic interactions, and unexpected diversity in perchlorate-reducing communities.</title>
        <authorList>
            <person name="Barnum T.P."/>
            <person name="Figueroa I.A."/>
            <person name="Carlstrom C.I."/>
            <person name="Lucas L.N."/>
            <person name="Engelbrektson A.L."/>
            <person name="Coates J.D."/>
        </authorList>
    </citation>
    <scope>NUCLEOTIDE SEQUENCE [LARGE SCALE GENOMIC DNA]</scope>
    <source>
        <strain evidence="22">BM301</strain>
    </source>
</reference>
<keyword evidence="11 18" id="KW-0413">Isomerase</keyword>
<comment type="caution">
    <text evidence="18">Lacks conserved residue(s) required for the propagation of feature annotation.</text>
</comment>
<dbReference type="HAMAP" id="MF_01966">
    <property type="entry name" value="NADHX_epimerase"/>
    <property type="match status" value="1"/>
</dbReference>
<dbReference type="NCBIfam" id="TIGR00196">
    <property type="entry name" value="yjeF_cterm"/>
    <property type="match status" value="1"/>
</dbReference>
<dbReference type="PROSITE" id="PS51385">
    <property type="entry name" value="YJEF_N"/>
    <property type="match status" value="1"/>
</dbReference>
<comment type="function">
    <text evidence="18">Catalyzes the epimerization of the S- and R-forms of NAD(P)HX, a damaged form of NAD(P)H that is a result of enzymatic or heat-dependent hydration. This is a prerequisite for the S-specific NAD(P)H-hydrate dehydratase to allow the repair of both epimers of NAD(P)HX.</text>
</comment>
<feature type="domain" description="YjeF C-terminal" evidence="20">
    <location>
        <begin position="230"/>
        <end position="498"/>
    </location>
</feature>
<evidence type="ECO:0000256" key="4">
    <source>
        <dbReference type="ARBA" id="ARBA00009524"/>
    </source>
</evidence>
<dbReference type="PANTHER" id="PTHR12592">
    <property type="entry name" value="ATP-DEPENDENT (S)-NAD(P)H-HYDRATE DEHYDRATASE FAMILY MEMBER"/>
    <property type="match status" value="1"/>
</dbReference>
<feature type="binding site" evidence="17">
    <location>
        <position position="440"/>
    </location>
    <ligand>
        <name>(6S)-NADPHX</name>
        <dbReference type="ChEBI" id="CHEBI:64076"/>
    </ligand>
</feature>
<feature type="binding site" evidence="18">
    <location>
        <begin position="67"/>
        <end position="71"/>
    </location>
    <ligand>
        <name>(6S)-NADPHX</name>
        <dbReference type="ChEBI" id="CHEBI:64076"/>
    </ligand>
</feature>
<keyword evidence="7 17" id="KW-0067">ATP-binding</keyword>
<evidence type="ECO:0000256" key="5">
    <source>
        <dbReference type="ARBA" id="ARBA00022723"/>
    </source>
</evidence>
<dbReference type="EC" id="4.2.1.136" evidence="19"/>
<dbReference type="EMBL" id="PKUN01000019">
    <property type="protein sequence ID" value="PLX61287.1"/>
    <property type="molecule type" value="Genomic_DNA"/>
</dbReference>
<evidence type="ECO:0000256" key="7">
    <source>
        <dbReference type="ARBA" id="ARBA00022840"/>
    </source>
</evidence>
<evidence type="ECO:0000256" key="15">
    <source>
        <dbReference type="ARBA" id="ARBA00048238"/>
    </source>
</evidence>
<comment type="cofactor">
    <cofactor evidence="18 19">
        <name>K(+)</name>
        <dbReference type="ChEBI" id="CHEBI:29103"/>
    </cofactor>
    <text evidence="18 19">Binds 1 potassium ion per subunit.</text>
</comment>
<dbReference type="InterPro" id="IPR036652">
    <property type="entry name" value="YjeF_N_dom_sf"/>
</dbReference>
<gene>
    <name evidence="17" type="primary">nnrD</name>
    <name evidence="18" type="synonym">nnrE</name>
    <name evidence="22" type="ORF">C0630_11535</name>
</gene>
<evidence type="ECO:0000256" key="13">
    <source>
        <dbReference type="ARBA" id="ARBA00023268"/>
    </source>
</evidence>
<feature type="binding site" evidence="18">
    <location>
        <position position="163"/>
    </location>
    <ligand>
        <name>(6S)-NADPHX</name>
        <dbReference type="ChEBI" id="CHEBI:64076"/>
    </ligand>
</feature>
<dbReference type="InterPro" id="IPR029056">
    <property type="entry name" value="Ribokinase-like"/>
</dbReference>
<dbReference type="FunFam" id="3.40.1190.20:FF:000017">
    <property type="entry name" value="Multifunctional fusion protein"/>
    <property type="match status" value="1"/>
</dbReference>
<dbReference type="Gene3D" id="3.40.1190.20">
    <property type="match status" value="1"/>
</dbReference>
<dbReference type="HAMAP" id="MF_01965">
    <property type="entry name" value="NADHX_dehydratase"/>
    <property type="match status" value="1"/>
</dbReference>
<dbReference type="PROSITE" id="PS51383">
    <property type="entry name" value="YJEF_C_3"/>
    <property type="match status" value="1"/>
</dbReference>
<keyword evidence="8 17" id="KW-0521">NADP</keyword>
<keyword evidence="10 17" id="KW-0520">NAD</keyword>
<evidence type="ECO:0000259" key="21">
    <source>
        <dbReference type="PROSITE" id="PS51385"/>
    </source>
</evidence>
<proteinExistence type="inferred from homology"/>
<comment type="catalytic activity">
    <reaction evidence="16 17 19">
        <text>(6S)-NADPHX + ADP = AMP + phosphate + NADPH + H(+)</text>
        <dbReference type="Rhea" id="RHEA:32235"/>
        <dbReference type="ChEBI" id="CHEBI:15378"/>
        <dbReference type="ChEBI" id="CHEBI:43474"/>
        <dbReference type="ChEBI" id="CHEBI:57783"/>
        <dbReference type="ChEBI" id="CHEBI:64076"/>
        <dbReference type="ChEBI" id="CHEBI:456215"/>
        <dbReference type="ChEBI" id="CHEBI:456216"/>
        <dbReference type="EC" id="4.2.1.136"/>
    </reaction>
</comment>
<dbReference type="GO" id="GO:0005524">
    <property type="term" value="F:ATP binding"/>
    <property type="evidence" value="ECO:0007669"/>
    <property type="project" value="UniProtKB-UniRule"/>
</dbReference>
<evidence type="ECO:0000256" key="16">
    <source>
        <dbReference type="ARBA" id="ARBA00049209"/>
    </source>
</evidence>
<dbReference type="Gene3D" id="3.40.50.10260">
    <property type="entry name" value="YjeF N-terminal domain"/>
    <property type="match status" value="1"/>
</dbReference>
<evidence type="ECO:0000256" key="3">
    <source>
        <dbReference type="ARBA" id="ARBA00006001"/>
    </source>
</evidence>
<dbReference type="GO" id="GO:0052856">
    <property type="term" value="F:NAD(P)HX epimerase activity"/>
    <property type="evidence" value="ECO:0007669"/>
    <property type="project" value="UniProtKB-UniRule"/>
</dbReference>
<comment type="caution">
    <text evidence="22">The sequence shown here is derived from an EMBL/GenBank/DDBJ whole genome shotgun (WGS) entry which is preliminary data.</text>
</comment>
<feature type="binding site" evidence="17">
    <location>
        <position position="372"/>
    </location>
    <ligand>
        <name>(6S)-NADPHX</name>
        <dbReference type="ChEBI" id="CHEBI:64076"/>
    </ligand>
</feature>
<dbReference type="SUPFAM" id="SSF53613">
    <property type="entry name" value="Ribokinase-like"/>
    <property type="match status" value="1"/>
</dbReference>
<evidence type="ECO:0000256" key="19">
    <source>
        <dbReference type="PIRNR" id="PIRNR017184"/>
    </source>
</evidence>
<protein>
    <recommendedName>
        <fullName evidence="19">Bifunctional NAD(P)H-hydrate repair enzyme</fullName>
    </recommendedName>
    <alternativeName>
        <fullName evidence="19">Nicotinamide nucleotide repair protein</fullName>
    </alternativeName>
    <domain>
        <recommendedName>
            <fullName evidence="19">ADP-dependent (S)-NAD(P)H-hydrate dehydratase</fullName>
            <ecNumber evidence="19">4.2.1.136</ecNumber>
        </recommendedName>
        <alternativeName>
            <fullName evidence="19">ADP-dependent NAD(P)HX dehydratase</fullName>
        </alternativeName>
    </domain>
    <domain>
        <recommendedName>
            <fullName evidence="19">NAD(P)H-hydrate epimerase</fullName>
            <ecNumber evidence="19">5.1.99.6</ecNumber>
        </recommendedName>
    </domain>
</protein>
<keyword evidence="13" id="KW-0511">Multifunctional enzyme</keyword>
<evidence type="ECO:0000256" key="6">
    <source>
        <dbReference type="ARBA" id="ARBA00022741"/>
    </source>
</evidence>
<evidence type="ECO:0000256" key="12">
    <source>
        <dbReference type="ARBA" id="ARBA00023239"/>
    </source>
</evidence>
<dbReference type="AlphaFoldDB" id="A0A2N6CVR2"/>
<dbReference type="Proteomes" id="UP000235015">
    <property type="component" value="Unassembled WGS sequence"/>
</dbReference>